<dbReference type="CDD" id="cd00086">
    <property type="entry name" value="homeodomain"/>
    <property type="match status" value="1"/>
</dbReference>
<feature type="region of interest" description="Disordered" evidence="7">
    <location>
        <begin position="91"/>
        <end position="110"/>
    </location>
</feature>
<feature type="region of interest" description="Disordered" evidence="7">
    <location>
        <begin position="169"/>
        <end position="206"/>
    </location>
</feature>
<evidence type="ECO:0000256" key="4">
    <source>
        <dbReference type="ARBA" id="ARBA00023242"/>
    </source>
</evidence>
<dbReference type="PANTHER" id="PTHR24327">
    <property type="entry name" value="HOMEOBOX PROTEIN"/>
    <property type="match status" value="1"/>
</dbReference>
<dbReference type="PROSITE" id="PS50071">
    <property type="entry name" value="HOMEOBOX_2"/>
    <property type="match status" value="1"/>
</dbReference>
<protein>
    <recommendedName>
        <fullName evidence="8">Homeobox domain-containing protein</fullName>
    </recommendedName>
</protein>
<keyword evidence="10" id="KW-1185">Reference proteome</keyword>
<keyword evidence="2 5" id="KW-0238">DNA-binding</keyword>
<evidence type="ECO:0000256" key="6">
    <source>
        <dbReference type="RuleBase" id="RU000682"/>
    </source>
</evidence>
<accession>A0A9N9WXP8</accession>
<evidence type="ECO:0000256" key="2">
    <source>
        <dbReference type="ARBA" id="ARBA00023125"/>
    </source>
</evidence>
<evidence type="ECO:0000259" key="8">
    <source>
        <dbReference type="PROSITE" id="PS50071"/>
    </source>
</evidence>
<gene>
    <name evidence="9" type="ORF">PHAECO_LOCUS788</name>
</gene>
<dbReference type="OrthoDB" id="6159439at2759"/>
<feature type="domain" description="Homeobox" evidence="8">
    <location>
        <begin position="325"/>
        <end position="370"/>
    </location>
</feature>
<dbReference type="InterPro" id="IPR001356">
    <property type="entry name" value="HD"/>
</dbReference>
<feature type="DNA-binding region" description="Homeobox" evidence="5">
    <location>
        <begin position="327"/>
        <end position="371"/>
    </location>
</feature>
<dbReference type="SMART" id="SM00389">
    <property type="entry name" value="HOX"/>
    <property type="match status" value="1"/>
</dbReference>
<dbReference type="GO" id="GO:0005634">
    <property type="term" value="C:nucleus"/>
    <property type="evidence" value="ECO:0007669"/>
    <property type="project" value="UniProtKB-SubCell"/>
</dbReference>
<keyword evidence="3 5" id="KW-0371">Homeobox</keyword>
<feature type="region of interest" description="Disordered" evidence="7">
    <location>
        <begin position="1"/>
        <end position="27"/>
    </location>
</feature>
<reference evidence="9" key="2">
    <citation type="submission" date="2022-10" db="EMBL/GenBank/DDBJ databases">
        <authorList>
            <consortium name="ENA_rothamsted_submissions"/>
            <consortium name="culmorum"/>
            <person name="King R."/>
        </authorList>
    </citation>
    <scope>NUCLEOTIDE SEQUENCE</scope>
</reference>
<evidence type="ECO:0000256" key="5">
    <source>
        <dbReference type="PROSITE-ProRule" id="PRU00108"/>
    </source>
</evidence>
<dbReference type="Gene3D" id="1.10.10.60">
    <property type="entry name" value="Homeodomain-like"/>
    <property type="match status" value="1"/>
</dbReference>
<dbReference type="GO" id="GO:0000981">
    <property type="term" value="F:DNA-binding transcription factor activity, RNA polymerase II-specific"/>
    <property type="evidence" value="ECO:0007669"/>
    <property type="project" value="TreeGrafter"/>
</dbReference>
<feature type="compositionally biased region" description="Polar residues" evidence="7">
    <location>
        <begin position="225"/>
        <end position="235"/>
    </location>
</feature>
<dbReference type="SUPFAM" id="SSF46689">
    <property type="entry name" value="Homeodomain-like"/>
    <property type="match status" value="1"/>
</dbReference>
<dbReference type="InterPro" id="IPR009057">
    <property type="entry name" value="Homeodomain-like_sf"/>
</dbReference>
<reference evidence="9" key="1">
    <citation type="submission" date="2022-01" db="EMBL/GenBank/DDBJ databases">
        <authorList>
            <person name="King R."/>
        </authorList>
    </citation>
    <scope>NUCLEOTIDE SEQUENCE</scope>
</reference>
<dbReference type="GO" id="GO:0000978">
    <property type="term" value="F:RNA polymerase II cis-regulatory region sequence-specific DNA binding"/>
    <property type="evidence" value="ECO:0007669"/>
    <property type="project" value="TreeGrafter"/>
</dbReference>
<dbReference type="EMBL" id="OU896707">
    <property type="protein sequence ID" value="CAG9813753.1"/>
    <property type="molecule type" value="Genomic_DNA"/>
</dbReference>
<evidence type="ECO:0000256" key="1">
    <source>
        <dbReference type="ARBA" id="ARBA00004123"/>
    </source>
</evidence>
<evidence type="ECO:0000313" key="9">
    <source>
        <dbReference type="EMBL" id="CAG9813753.1"/>
    </source>
</evidence>
<sequence>MATVGGKGKKGGNTTGPERGPKQSLAARRNMVQYGVLKGQWCIYPSREPRYSVCFSYKTNSIANIDQKENRPQNRPLWNFFPDGIVLGRPVKGKAKRGGERQSTSGGTDHVKEDQPWLWIFFGLWRFSLRKTQSVSALTKWTQFASKTPPHFSKVDNKPFTTLNFTDLGSPFGGPQEDPPGTPTMSGEGGHIGPPTPHHESNNSTPVSKSAFIELQQHGYGPLRTSYQHHFNSPAGNAHSGPTGHDPGFPSPRGGLGAYPFPPMQHNSYGGYHLGDVQDMRKNILFHNFMESIYYYLRSCMDRTVDKFREKCLSLERPSGGGKGKKMRKPRTIYSSLQLQQLNRRFQRTQYLALPERAELAASLGLTQTQNEIRAFLLKNCSYAIKEYLDLSMNELELL</sequence>
<name>A0A9N9WXP8_PHACE</name>
<evidence type="ECO:0000313" key="10">
    <source>
        <dbReference type="Proteomes" id="UP001153737"/>
    </source>
</evidence>
<dbReference type="Proteomes" id="UP001153737">
    <property type="component" value="Chromosome 1"/>
</dbReference>
<proteinExistence type="predicted"/>
<evidence type="ECO:0000256" key="7">
    <source>
        <dbReference type="SAM" id="MobiDB-lite"/>
    </source>
</evidence>
<feature type="region of interest" description="Disordered" evidence="7">
    <location>
        <begin position="223"/>
        <end position="252"/>
    </location>
</feature>
<comment type="subcellular location">
    <subcellularLocation>
        <location evidence="1 5 6">Nucleus</location>
    </subcellularLocation>
</comment>
<dbReference type="InterPro" id="IPR050460">
    <property type="entry name" value="Distal-less_Homeobox_TF"/>
</dbReference>
<dbReference type="Pfam" id="PF00046">
    <property type="entry name" value="Homeodomain"/>
    <property type="match status" value="1"/>
</dbReference>
<evidence type="ECO:0000256" key="3">
    <source>
        <dbReference type="ARBA" id="ARBA00023155"/>
    </source>
</evidence>
<dbReference type="PANTHER" id="PTHR24327:SF81">
    <property type="entry name" value="HOMEOTIC PROTEIN DISTAL-LESS-RELATED"/>
    <property type="match status" value="1"/>
</dbReference>
<dbReference type="AlphaFoldDB" id="A0A9N9WXP8"/>
<keyword evidence="4 5" id="KW-0539">Nucleus</keyword>
<organism evidence="9 10">
    <name type="scientific">Phaedon cochleariae</name>
    <name type="common">Mustard beetle</name>
    <dbReference type="NCBI Taxonomy" id="80249"/>
    <lineage>
        <taxon>Eukaryota</taxon>
        <taxon>Metazoa</taxon>
        <taxon>Ecdysozoa</taxon>
        <taxon>Arthropoda</taxon>
        <taxon>Hexapoda</taxon>
        <taxon>Insecta</taxon>
        <taxon>Pterygota</taxon>
        <taxon>Neoptera</taxon>
        <taxon>Endopterygota</taxon>
        <taxon>Coleoptera</taxon>
        <taxon>Polyphaga</taxon>
        <taxon>Cucujiformia</taxon>
        <taxon>Chrysomeloidea</taxon>
        <taxon>Chrysomelidae</taxon>
        <taxon>Chrysomelinae</taxon>
        <taxon>Chrysomelini</taxon>
        <taxon>Phaedon</taxon>
    </lineage>
</organism>